<dbReference type="EMBL" id="AL590447">
    <property type="protein sequence ID" value="CCI73952.1"/>
    <property type="molecule type" value="Genomic_DNA"/>
</dbReference>
<accession>I7L8J5</accession>
<dbReference type="GeneID" id="77136378"/>
<dbReference type="KEGG" id="ecu:ECU07_0455"/>
<gene>
    <name evidence="1" type="ordered locus">ECU07_0455</name>
</gene>
<name>I7L8J5_ENCCU</name>
<keyword evidence="2" id="KW-1185">Reference proteome</keyword>
<organism evidence="1 2">
    <name type="scientific">Encephalitozoon cuniculi (strain GB-M1)</name>
    <name type="common">Microsporidian parasite</name>
    <dbReference type="NCBI Taxonomy" id="284813"/>
    <lineage>
        <taxon>Eukaryota</taxon>
        <taxon>Fungi</taxon>
        <taxon>Fungi incertae sedis</taxon>
        <taxon>Microsporidia</taxon>
        <taxon>Unikaryonidae</taxon>
        <taxon>Encephalitozoon</taxon>
    </lineage>
</organism>
<dbReference type="AlphaFoldDB" id="I7L8J5"/>
<reference evidence="1 2" key="1">
    <citation type="journal article" date="2001" name="Nature">
        <title>Genome sequence and gene compaction of the eukaryote parasite Encephalitozoon cuniculi.</title>
        <authorList>
            <person name="Katinka M.D."/>
            <person name="Duprat S."/>
            <person name="Cornillot E."/>
            <person name="Metenier G."/>
            <person name="Thomarat F."/>
            <person name="Prensier G."/>
            <person name="Barbe V."/>
            <person name="Peyretaillade E."/>
            <person name="Brottier P."/>
            <person name="Wincker P."/>
            <person name="Delbac F."/>
            <person name="El Alaoui H."/>
            <person name="Peyret P."/>
            <person name="Saurin W."/>
            <person name="Gouy M."/>
            <person name="Weissenbach J."/>
            <person name="Vivares C.P."/>
        </authorList>
    </citation>
    <scope>NUCLEOTIDE SEQUENCE [LARGE SCALE GENOMIC DNA]</scope>
    <source>
        <strain evidence="1 2">GB-M1</strain>
    </source>
</reference>
<proteinExistence type="predicted"/>
<dbReference type="VEuPathDB" id="MicrosporidiaDB:ECU07_0455"/>
<dbReference type="RefSeq" id="NP_001402509.1">
    <property type="nucleotide sequence ID" value="NM_001415176.1"/>
</dbReference>
<evidence type="ECO:0000313" key="1">
    <source>
        <dbReference type="EMBL" id="CCI73952.1"/>
    </source>
</evidence>
<protein>
    <submittedName>
        <fullName evidence="1">ECU07_0455 protein</fullName>
    </submittedName>
</protein>
<dbReference type="HOGENOM" id="CLU_2346673_0_0_1"/>
<dbReference type="InParanoid" id="I7L8J5"/>
<evidence type="ECO:0000313" key="2">
    <source>
        <dbReference type="Proteomes" id="UP000000819"/>
    </source>
</evidence>
<sequence>MRMKFVAEKSTSLHDTEDEKQANVITIKEREKILILSTEEEIALNKQDIGNDVYYDAKEAFLLGGKARLDEKLMSLDLDDEQRLVLSGLIASKEVKE</sequence>
<dbReference type="OrthoDB" id="2191283at2759"/>
<dbReference type="Proteomes" id="UP000000819">
    <property type="component" value="Chromosome VII"/>
</dbReference>
<reference evidence="1 2" key="2">
    <citation type="journal article" date="2009" name="BMC Genomics">
        <title>Identification of transcriptional signals in Encephalitozoon cuniculi widespread among Microsporidia phylum: support for accurate structural genome annotation.</title>
        <authorList>
            <person name="Peyretaillade E."/>
            <person name="Goncalves O."/>
            <person name="Terrat S."/>
            <person name="Dugat-Bony E."/>
            <person name="Wincker P."/>
            <person name="Cornman R.S."/>
            <person name="Evans J.D."/>
            <person name="Delbac F."/>
            <person name="Peyret P."/>
        </authorList>
    </citation>
    <scope>NUCLEOTIDE SEQUENCE [LARGE SCALE GENOMIC DNA]</scope>
    <source>
        <strain evidence="1 2">GB-M1</strain>
    </source>
</reference>